<accession>A0A646KT20</accession>
<dbReference type="GO" id="GO:0003677">
    <property type="term" value="F:DNA binding"/>
    <property type="evidence" value="ECO:0007669"/>
    <property type="project" value="InterPro"/>
</dbReference>
<dbReference type="InterPro" id="IPR041664">
    <property type="entry name" value="AAA_16"/>
</dbReference>
<evidence type="ECO:0000259" key="3">
    <source>
        <dbReference type="PROSITE" id="PS50043"/>
    </source>
</evidence>
<dbReference type="RefSeq" id="WP_153526500.1">
    <property type="nucleotide sequence ID" value="NZ_JBEPDZ010000031.1"/>
</dbReference>
<dbReference type="GO" id="GO:0004016">
    <property type="term" value="F:adenylate cyclase activity"/>
    <property type="evidence" value="ECO:0007669"/>
    <property type="project" value="TreeGrafter"/>
</dbReference>
<evidence type="ECO:0000313" key="5">
    <source>
        <dbReference type="Proteomes" id="UP000419138"/>
    </source>
</evidence>
<evidence type="ECO:0000256" key="1">
    <source>
        <dbReference type="ARBA" id="ARBA00022741"/>
    </source>
</evidence>
<comment type="caution">
    <text evidence="4">The sequence shown here is derived from an EMBL/GenBank/DDBJ whole genome shotgun (WGS) entry which is preliminary data.</text>
</comment>
<dbReference type="PROSITE" id="PS00622">
    <property type="entry name" value="HTH_LUXR_1"/>
    <property type="match status" value="1"/>
</dbReference>
<sequence>MPAQRKKGERAQVLMERDEVLGTAVAAAEAARAGNGRWMLLSAAVAGMGRTAALDAIVRRQAADGAMRIGCARGVPEETAFPFGLVRQLFADDVDVPFSALAGPDEQRVFHRLVTCVARSAAERPMLLAVDDLHHADEASQRWIGYLARRIAELPVLLVLTACADPSGPIPLPPATGTSVDLRSLSASAVVRFARAAGLGEDQAVTCVDASAGNPALVQALVADLGDGPLPNSSSAPAQSLYRDTITDWIRHRVDPHSRQVCLALAVASEDGTPAEPDLLERILDLCPHERPPSPSSMLRLGRLLSHPLAREAVLAAAEPGEIAALHTRIAELLDESGAAATAVASRLLHVDRPGEVWMARSLDEAAEDAVRAGRVAEAAAYLRHALSGPLDPDRRATFTMRLGALELPHSAAAGIRRLRTGLELHTDVQERATAATALSAALVAGRSPDTALRVLHQASRIADDDELVKVLQTLTALVSSHDTAAWRGAIAGLRALAPTAPAAIEPLVCGLITEYEAGAGLCSAAEVLARVRPRLAAPVDPRLRTAWLGSAATLLQWADCLPEARELADMCLPAPPTPPDLTDVGLQCLLSVRAEAALWAGEFHRVIAENAALVEASAGQGVRLPHLTAMVATARFEVGRRAEAWEAVTAVGPSGGDSSWEWNELSYTRALLHAADGNWQAAVDDYLACGAGQSAHDFVSPIATPWRSGAALALGRLGLRKEARELAEEELHHARTWGTARTVGRALRAYAAAVGGRLALESLTEAAELLRPSPAAVECAETLVDLGRAHIGAGNGRKGREALREADAVALRLAAPAPGTGGPALSGRLLDMTEKALREGRARRRPQTGDGGEALTAAERRIAELAAEGHTNAQISSVLCLTRRTVESHLTSAYKKLQITRRTQLVAILARDAETVRTTAVTPLAGVLG</sequence>
<evidence type="ECO:0000313" key="4">
    <source>
        <dbReference type="EMBL" id="MQT05238.1"/>
    </source>
</evidence>
<dbReference type="OrthoDB" id="3178131at2"/>
<dbReference type="PANTHER" id="PTHR16305">
    <property type="entry name" value="TESTICULAR SOLUBLE ADENYLYL CYCLASE"/>
    <property type="match status" value="1"/>
</dbReference>
<keyword evidence="1" id="KW-0547">Nucleotide-binding</keyword>
<dbReference type="PROSITE" id="PS50043">
    <property type="entry name" value="HTH_LUXR_2"/>
    <property type="match status" value="1"/>
</dbReference>
<reference evidence="4 5" key="1">
    <citation type="submission" date="2019-05" db="EMBL/GenBank/DDBJ databases">
        <title>Comparative genomics and metabolomics analyses of clavulanic acid producing Streptomyces species provides insight into specialized metabolism and evolution of beta-lactam biosynthetic gene clusters.</title>
        <authorList>
            <person name="Moore M.A."/>
            <person name="Cruz-Morales P."/>
            <person name="Barona Gomez F."/>
            <person name="Kapil T."/>
        </authorList>
    </citation>
    <scope>NUCLEOTIDE SEQUENCE [LARGE SCALE GENOMIC DNA]</scope>
    <source>
        <strain evidence="4 5">NRRL 5741</strain>
    </source>
</reference>
<dbReference type="Gene3D" id="1.10.10.10">
    <property type="entry name" value="Winged helix-like DNA-binding domain superfamily/Winged helix DNA-binding domain"/>
    <property type="match status" value="1"/>
</dbReference>
<dbReference type="Pfam" id="PF00196">
    <property type="entry name" value="GerE"/>
    <property type="match status" value="1"/>
</dbReference>
<name>A0A646KT20_STRJU</name>
<dbReference type="GO" id="GO:0005737">
    <property type="term" value="C:cytoplasm"/>
    <property type="evidence" value="ECO:0007669"/>
    <property type="project" value="TreeGrafter"/>
</dbReference>
<dbReference type="Proteomes" id="UP000419138">
    <property type="component" value="Unassembled WGS sequence"/>
</dbReference>
<keyword evidence="5" id="KW-1185">Reference proteome</keyword>
<protein>
    <submittedName>
        <fullName evidence="4">Helix-turn-helix transcriptional regulator</fullName>
    </submittedName>
</protein>
<proteinExistence type="predicted"/>
<dbReference type="SUPFAM" id="SSF46894">
    <property type="entry name" value="C-terminal effector domain of the bipartite response regulators"/>
    <property type="match status" value="1"/>
</dbReference>
<feature type="domain" description="HTH luxR-type" evidence="3">
    <location>
        <begin position="849"/>
        <end position="914"/>
    </location>
</feature>
<organism evidence="4 5">
    <name type="scientific">Streptomyces jumonjinensis</name>
    <dbReference type="NCBI Taxonomy" id="1945"/>
    <lineage>
        <taxon>Bacteria</taxon>
        <taxon>Bacillati</taxon>
        <taxon>Actinomycetota</taxon>
        <taxon>Actinomycetes</taxon>
        <taxon>Kitasatosporales</taxon>
        <taxon>Streptomycetaceae</taxon>
        <taxon>Streptomyces</taxon>
    </lineage>
</organism>
<dbReference type="EMBL" id="VCLA01000199">
    <property type="protein sequence ID" value="MQT05238.1"/>
    <property type="molecule type" value="Genomic_DNA"/>
</dbReference>
<gene>
    <name evidence="4" type="ORF">FF041_35575</name>
</gene>
<dbReference type="GO" id="GO:0006355">
    <property type="term" value="P:regulation of DNA-templated transcription"/>
    <property type="evidence" value="ECO:0007669"/>
    <property type="project" value="InterPro"/>
</dbReference>
<dbReference type="CDD" id="cd06170">
    <property type="entry name" value="LuxR_C_like"/>
    <property type="match status" value="1"/>
</dbReference>
<dbReference type="InterPro" id="IPR036388">
    <property type="entry name" value="WH-like_DNA-bd_sf"/>
</dbReference>
<keyword evidence="2" id="KW-0067">ATP-binding</keyword>
<dbReference type="AlphaFoldDB" id="A0A646KT20"/>
<dbReference type="PANTHER" id="PTHR16305:SF35">
    <property type="entry name" value="TRANSCRIPTIONAL ACTIVATOR DOMAIN"/>
    <property type="match status" value="1"/>
</dbReference>
<dbReference type="SMART" id="SM00421">
    <property type="entry name" value="HTH_LUXR"/>
    <property type="match status" value="1"/>
</dbReference>
<dbReference type="InterPro" id="IPR016032">
    <property type="entry name" value="Sig_transdc_resp-reg_C-effctor"/>
</dbReference>
<dbReference type="InterPro" id="IPR000792">
    <property type="entry name" value="Tscrpt_reg_LuxR_C"/>
</dbReference>
<evidence type="ECO:0000256" key="2">
    <source>
        <dbReference type="ARBA" id="ARBA00022840"/>
    </source>
</evidence>
<dbReference type="PRINTS" id="PR00038">
    <property type="entry name" value="HTHLUXR"/>
</dbReference>
<dbReference type="Pfam" id="PF13191">
    <property type="entry name" value="AAA_16"/>
    <property type="match status" value="1"/>
</dbReference>
<dbReference type="GO" id="GO:0005524">
    <property type="term" value="F:ATP binding"/>
    <property type="evidence" value="ECO:0007669"/>
    <property type="project" value="UniProtKB-KW"/>
</dbReference>